<accession>A0ABV6Z8P5</accession>
<dbReference type="Gene3D" id="3.90.120.10">
    <property type="entry name" value="DNA Methylase, subunit A, domain 2"/>
    <property type="match status" value="1"/>
</dbReference>
<proteinExistence type="inferred from homology"/>
<dbReference type="PRINTS" id="PR00105">
    <property type="entry name" value="C5METTRFRASE"/>
</dbReference>
<dbReference type="InterPro" id="IPR001525">
    <property type="entry name" value="C5_MeTfrase"/>
</dbReference>
<comment type="catalytic activity">
    <reaction evidence="6">
        <text>a 2'-deoxycytidine in DNA + S-adenosyl-L-methionine = a 5-methyl-2'-deoxycytidine in DNA + S-adenosyl-L-homocysteine + H(+)</text>
        <dbReference type="Rhea" id="RHEA:13681"/>
        <dbReference type="Rhea" id="RHEA-COMP:11369"/>
        <dbReference type="Rhea" id="RHEA-COMP:11370"/>
        <dbReference type="ChEBI" id="CHEBI:15378"/>
        <dbReference type="ChEBI" id="CHEBI:57856"/>
        <dbReference type="ChEBI" id="CHEBI:59789"/>
        <dbReference type="ChEBI" id="CHEBI:85452"/>
        <dbReference type="ChEBI" id="CHEBI:85454"/>
        <dbReference type="EC" id="2.1.1.37"/>
    </reaction>
</comment>
<dbReference type="SUPFAM" id="SSF53335">
    <property type="entry name" value="S-adenosyl-L-methionine-dependent methyltransferases"/>
    <property type="match status" value="1"/>
</dbReference>
<protein>
    <recommendedName>
        <fullName evidence="1">DNA (cytosine-5-)-methyltransferase</fullName>
        <ecNumber evidence="1">2.1.1.37</ecNumber>
    </recommendedName>
</protein>
<dbReference type="PROSITE" id="PS51679">
    <property type="entry name" value="SAM_MT_C5"/>
    <property type="match status" value="1"/>
</dbReference>
<organism evidence="8 9">
    <name type="scientific">Labrys neptuniae</name>
    <dbReference type="NCBI Taxonomy" id="376174"/>
    <lineage>
        <taxon>Bacteria</taxon>
        <taxon>Pseudomonadati</taxon>
        <taxon>Pseudomonadota</taxon>
        <taxon>Alphaproteobacteria</taxon>
        <taxon>Hyphomicrobiales</taxon>
        <taxon>Xanthobacteraceae</taxon>
        <taxon>Labrys</taxon>
    </lineage>
</organism>
<evidence type="ECO:0000256" key="6">
    <source>
        <dbReference type="ARBA" id="ARBA00047422"/>
    </source>
</evidence>
<gene>
    <name evidence="8" type="ORF">ACETRX_02755</name>
</gene>
<dbReference type="Gene3D" id="3.40.50.150">
    <property type="entry name" value="Vaccinia Virus protein VP39"/>
    <property type="match status" value="1"/>
</dbReference>
<sequence length="610" mass="65555">MLVDLLSGLGTAAPMEFEADELIVDLFAGGGGASLGIEMALGRSPDIAVNHDADAIRMHAVNHPRTLHLQRNVWQVDPLDHVGHRRVGLLWASPDCKHHSKAKGGKPLKRNIRDLAWVVVHWAKRARPRVIMLENVEEFRDWGPLTAEGRPCPDRKGQTFARWTSELRRLGYKVEHRELSAKDYGIESFPAAPTLRKRLFLIARRDGRKIVWPKQTHGDPESLPVKAGKLKPWRTAAEIIDWWRPCPSIFLTREEGRAIGCNRPLADNTMARIAKGVQRYVIDAAKPFIVPVTHAGDARVNSVDEPLRTITCAPRGEHALVSAVITGCGGRMGQSPPKPMTAPMNTVTAKADQVVAAVHLSRQFGASVGSDADAPVGTITAGGGGKTAVVAAHVTKFRNNSIGSSAEDPLPTVTANSFVKRPGGAAPIGVVAAFLNQHNSGMVGHEAREPVSTIVGKGCTQAVTAAHLMSLHGSDRRGQAVDAPAPTICAGGGHLADVRAFLIKYYGAGIGQELSEPTHTVPTHDRFGLVMVEGEPFQIVDIGMRMLTPRELFRAQGFPDSYQIEKDADGRPFTSTVAVRCCGNSVCPPVAAALVAANCADLRIALEAAE</sequence>
<reference evidence="8 9" key="1">
    <citation type="submission" date="2024-09" db="EMBL/GenBank/DDBJ databases">
        <title>Description of Labrys sedimenti sp. nov., isolated from a diclofenac-degrading enrichment culture, and genome-based reclassification of Labrys portucalensis as a later heterotypic synonym of Labrys neptuniae.</title>
        <authorList>
            <person name="Tancsics A."/>
            <person name="Csepanyi A."/>
        </authorList>
    </citation>
    <scope>NUCLEOTIDE SEQUENCE [LARGE SCALE GENOMIC DNA]</scope>
    <source>
        <strain evidence="8 9">LMG 23412</strain>
    </source>
</reference>
<evidence type="ECO:0000256" key="3">
    <source>
        <dbReference type="ARBA" id="ARBA00022679"/>
    </source>
</evidence>
<keyword evidence="5" id="KW-0680">Restriction system</keyword>
<dbReference type="PANTHER" id="PTHR10629:SF52">
    <property type="entry name" value="DNA (CYTOSINE-5)-METHYLTRANSFERASE 1"/>
    <property type="match status" value="1"/>
</dbReference>
<comment type="caution">
    <text evidence="8">The sequence shown here is derived from an EMBL/GenBank/DDBJ whole genome shotgun (WGS) entry which is preliminary data.</text>
</comment>
<comment type="similarity">
    <text evidence="7">Belongs to the class I-like SAM-binding methyltransferase superfamily. C5-methyltransferase family.</text>
</comment>
<dbReference type="Pfam" id="PF00145">
    <property type="entry name" value="DNA_methylase"/>
    <property type="match status" value="2"/>
</dbReference>
<evidence type="ECO:0000256" key="5">
    <source>
        <dbReference type="ARBA" id="ARBA00022747"/>
    </source>
</evidence>
<evidence type="ECO:0000256" key="2">
    <source>
        <dbReference type="ARBA" id="ARBA00022603"/>
    </source>
</evidence>
<dbReference type="Proteomes" id="UP001595190">
    <property type="component" value="Unassembled WGS sequence"/>
</dbReference>
<dbReference type="EMBL" id="JBHGPK010000001">
    <property type="protein sequence ID" value="MFC2248525.1"/>
    <property type="molecule type" value="Genomic_DNA"/>
</dbReference>
<dbReference type="InterPro" id="IPR050390">
    <property type="entry name" value="C5-Methyltransferase"/>
</dbReference>
<evidence type="ECO:0000313" key="9">
    <source>
        <dbReference type="Proteomes" id="UP001595190"/>
    </source>
</evidence>
<feature type="active site" evidence="7">
    <location>
        <position position="96"/>
    </location>
</feature>
<dbReference type="GO" id="GO:0008168">
    <property type="term" value="F:methyltransferase activity"/>
    <property type="evidence" value="ECO:0007669"/>
    <property type="project" value="UniProtKB-KW"/>
</dbReference>
<name>A0ABV6Z8P5_9HYPH</name>
<evidence type="ECO:0000256" key="4">
    <source>
        <dbReference type="ARBA" id="ARBA00022691"/>
    </source>
</evidence>
<dbReference type="PANTHER" id="PTHR10629">
    <property type="entry name" value="CYTOSINE-SPECIFIC METHYLTRANSFERASE"/>
    <property type="match status" value="1"/>
</dbReference>
<dbReference type="EC" id="2.1.1.37" evidence="1"/>
<evidence type="ECO:0000313" key="8">
    <source>
        <dbReference type="EMBL" id="MFC2248525.1"/>
    </source>
</evidence>
<dbReference type="InterPro" id="IPR029063">
    <property type="entry name" value="SAM-dependent_MTases_sf"/>
</dbReference>
<evidence type="ECO:0000256" key="1">
    <source>
        <dbReference type="ARBA" id="ARBA00011975"/>
    </source>
</evidence>
<dbReference type="GO" id="GO:0032259">
    <property type="term" value="P:methylation"/>
    <property type="evidence" value="ECO:0007669"/>
    <property type="project" value="UniProtKB-KW"/>
</dbReference>
<keyword evidence="2 7" id="KW-0489">Methyltransferase</keyword>
<keyword evidence="4 7" id="KW-0949">S-adenosyl-L-methionine</keyword>
<keyword evidence="3 7" id="KW-0808">Transferase</keyword>
<dbReference type="RefSeq" id="WP_394308386.1">
    <property type="nucleotide sequence ID" value="NZ_JBHGPK010000001.1"/>
</dbReference>
<evidence type="ECO:0000256" key="7">
    <source>
        <dbReference type="PROSITE-ProRule" id="PRU01016"/>
    </source>
</evidence>